<evidence type="ECO:0000256" key="4">
    <source>
        <dbReference type="ARBA" id="ARBA00023136"/>
    </source>
</evidence>
<evidence type="ECO:0000313" key="8">
    <source>
        <dbReference type="Proteomes" id="UP000288405"/>
    </source>
</evidence>
<keyword evidence="2 5" id="KW-0812">Transmembrane</keyword>
<sequence>MMTFKKWLLRSLYTLLGIVLILVTTLTILLTTETGNRLIVSQVHHFVPGEFDYEEYSGLLLRDFTIRGVRFRDEDLAIEATVAYLNIRWRPWELMQRKVHIRAFESRGIRVYLPEAEREPPEANETIFPIELPDIIFPVNLRIDQFEVTDVQFAQGDTLQEINRVSLRGRVRDNTVQLHSLVATTPEFHAQLHGQITPQGDYPVNLNNLIRVHLPEHGPVTVTGTLNGSTNNLLLRQQISGPISADIHVNVADGLTEALRWEGEIRAAQSPNQPLVDDIEQVLLELRGSGSLSALQGDLRIEGVHSEHGDFVVNTRAAYDPQGASLDTLFVRADALGLLIDWTGHADIRTIETDTGPEIQAIAASMGGETRFGDFAPADVLFSYQGNLTSAEAIFVQLKSDEATFSVAGNAQWGEGIEWDLVVRADPFELDSFVPETSGVMSVELVTQGFWGEEPDIRVDIATLAGNIQHPLGDYEIEASGQLRWSGDELESQNLRLTANDSLILADLWLSLSQTLARARVHGSTLAYEDWSVEELNADLELDWSLASLPVGTIDISRVQQNNSPLLDNLTIRSEREQDRYDLRIQGAGQQAEVDIHTSGTWRDMAWDGMLHQVLLAHPEAGNWRTTRESAMRFNQERVYVSRFCIERTRQNAGFCMDVDWDLESTLGTINADAQDIRLDLIQPLLPEQVQISGLLNGQVAIEILENRFTADGLIRISDSVVALPDQDIELRLRESDLLRFSGDQDELNLRFELLTADLEGGIQGTLVVFDALQNARIEGASELTLENLAFISILAPQLQAIQGRIAGDLSYSGDPRNPAIQGQIRLEEAGAEIPAAGITLRALNLEANAPGAEGEPFRLEATAESGDGSIRLSGQYFLLDQRAELRVEGANFQAMQTRDIALAISPNLNLVYTEAGLRVRGEVTVPRARITPPDFEQLDTSSRDTVIVQGDETIFTFEEQDLPIDADVQVILGDNVRVEAFGFAGQLTGRLRVIEQPGQPTTGVGNINVATGRYEIFGQPLDIERGSLVFTGGAINNPGLDLRVSRTIDVENVTVGARVAGTLREPNLSFFSTPAMQDSMVLSYLVLGRAPGEGSGEQNVFAQATLALGMRGGNFLGEQIGQAIGVDEVMLDATGENLENTSLFIGKHLSSRLYVRYGIGLIEPVSTFFIRYRLTDSLNFESQTSGERSGADLFFTIER</sequence>
<dbReference type="PANTHER" id="PTHR36985:SF1">
    <property type="entry name" value="TRANSLOCATION AND ASSEMBLY MODULE SUBUNIT TAMB"/>
    <property type="match status" value="1"/>
</dbReference>
<proteinExistence type="predicted"/>
<evidence type="ECO:0000256" key="1">
    <source>
        <dbReference type="ARBA" id="ARBA00004167"/>
    </source>
</evidence>
<dbReference type="AlphaFoldDB" id="A0A432WFV2"/>
<protein>
    <recommendedName>
        <fullName evidence="6">Translocation and assembly module TamB C-terminal domain-containing protein</fullName>
    </recommendedName>
</protein>
<dbReference type="GO" id="GO:0009306">
    <property type="term" value="P:protein secretion"/>
    <property type="evidence" value="ECO:0007669"/>
    <property type="project" value="InterPro"/>
</dbReference>
<evidence type="ECO:0000313" key="7">
    <source>
        <dbReference type="EMBL" id="RUO32654.1"/>
    </source>
</evidence>
<keyword evidence="8" id="KW-1185">Reference proteome</keyword>
<dbReference type="GO" id="GO:0097347">
    <property type="term" value="C:TAM protein secretion complex"/>
    <property type="evidence" value="ECO:0007669"/>
    <property type="project" value="TreeGrafter"/>
</dbReference>
<dbReference type="GO" id="GO:0005886">
    <property type="term" value="C:plasma membrane"/>
    <property type="evidence" value="ECO:0007669"/>
    <property type="project" value="InterPro"/>
</dbReference>
<dbReference type="EMBL" id="PIPM01000007">
    <property type="protein sequence ID" value="RUO32654.1"/>
    <property type="molecule type" value="Genomic_DNA"/>
</dbReference>
<comment type="subcellular location">
    <subcellularLocation>
        <location evidence="1">Membrane</location>
        <topology evidence="1">Single-pass membrane protein</topology>
    </subcellularLocation>
</comment>
<dbReference type="RefSeq" id="WP_126777039.1">
    <property type="nucleotide sequence ID" value="NZ_PIPM01000007.1"/>
</dbReference>
<keyword evidence="3 5" id="KW-1133">Transmembrane helix</keyword>
<reference evidence="7 8" key="1">
    <citation type="journal article" date="2011" name="Front. Microbiol.">
        <title>Genomic signatures of strain selection and enhancement in Bacillus atrophaeus var. globigii, a historical biowarfare simulant.</title>
        <authorList>
            <person name="Gibbons H.S."/>
            <person name="Broomall S.M."/>
            <person name="McNew L.A."/>
            <person name="Daligault H."/>
            <person name="Chapman C."/>
            <person name="Bruce D."/>
            <person name="Karavis M."/>
            <person name="Krepps M."/>
            <person name="McGregor P.A."/>
            <person name="Hong C."/>
            <person name="Park K.H."/>
            <person name="Akmal A."/>
            <person name="Feldman A."/>
            <person name="Lin J.S."/>
            <person name="Chang W.E."/>
            <person name="Higgs B.W."/>
            <person name="Demirev P."/>
            <person name="Lindquist J."/>
            <person name="Liem A."/>
            <person name="Fochler E."/>
            <person name="Read T.D."/>
            <person name="Tapia R."/>
            <person name="Johnson S."/>
            <person name="Bishop-Lilly K.A."/>
            <person name="Detter C."/>
            <person name="Han C."/>
            <person name="Sozhamannan S."/>
            <person name="Rosenzweig C.N."/>
            <person name="Skowronski E.W."/>
        </authorList>
    </citation>
    <scope>NUCLEOTIDE SEQUENCE [LARGE SCALE GENOMIC DNA]</scope>
    <source>
        <strain evidence="7 8">GYP-17</strain>
    </source>
</reference>
<feature type="domain" description="Translocation and assembly module TamB C-terminal" evidence="6">
    <location>
        <begin position="865"/>
        <end position="1199"/>
    </location>
</feature>
<organism evidence="7 8">
    <name type="scientific">Aliidiomarina sanyensis</name>
    <dbReference type="NCBI Taxonomy" id="1249555"/>
    <lineage>
        <taxon>Bacteria</taxon>
        <taxon>Pseudomonadati</taxon>
        <taxon>Pseudomonadota</taxon>
        <taxon>Gammaproteobacteria</taxon>
        <taxon>Alteromonadales</taxon>
        <taxon>Idiomarinaceae</taxon>
        <taxon>Aliidiomarina</taxon>
    </lineage>
</organism>
<evidence type="ECO:0000256" key="5">
    <source>
        <dbReference type="SAM" id="Phobius"/>
    </source>
</evidence>
<dbReference type="Proteomes" id="UP000288405">
    <property type="component" value="Unassembled WGS sequence"/>
</dbReference>
<evidence type="ECO:0000256" key="2">
    <source>
        <dbReference type="ARBA" id="ARBA00022692"/>
    </source>
</evidence>
<gene>
    <name evidence="7" type="ORF">CWE11_07705</name>
</gene>
<dbReference type="PANTHER" id="PTHR36985">
    <property type="entry name" value="TRANSLOCATION AND ASSEMBLY MODULE SUBUNIT TAMB"/>
    <property type="match status" value="1"/>
</dbReference>
<comment type="caution">
    <text evidence="7">The sequence shown here is derived from an EMBL/GenBank/DDBJ whole genome shotgun (WGS) entry which is preliminary data.</text>
</comment>
<feature type="transmembrane region" description="Helical" evidence="5">
    <location>
        <begin position="12"/>
        <end position="31"/>
    </location>
</feature>
<evidence type="ECO:0000259" key="6">
    <source>
        <dbReference type="Pfam" id="PF04357"/>
    </source>
</evidence>
<keyword evidence="4 5" id="KW-0472">Membrane</keyword>
<dbReference type="OrthoDB" id="5555605at2"/>
<evidence type="ECO:0000256" key="3">
    <source>
        <dbReference type="ARBA" id="ARBA00022989"/>
    </source>
</evidence>
<name>A0A432WFV2_9GAMM</name>
<accession>A0A432WFV2</accession>
<dbReference type="InterPro" id="IPR007452">
    <property type="entry name" value="TamB_C"/>
</dbReference>
<dbReference type="Pfam" id="PF04357">
    <property type="entry name" value="TamB"/>
    <property type="match status" value="1"/>
</dbReference>